<dbReference type="RefSeq" id="XP_016248773.1">
    <property type="nucleotide sequence ID" value="XM_016395354.1"/>
</dbReference>
<dbReference type="FunFam" id="1.10.10.140:FF:000003">
    <property type="entry name" value="Cytochrome c oxidase assembly factor 6"/>
    <property type="match status" value="1"/>
</dbReference>
<evidence type="ECO:0000313" key="11">
    <source>
        <dbReference type="Proteomes" id="UP000054466"/>
    </source>
</evidence>
<evidence type="ECO:0000313" key="10">
    <source>
        <dbReference type="EMBL" id="KIW28557.1"/>
    </source>
</evidence>
<comment type="similarity">
    <text evidence="4">Belongs to the cytochrome c oxidase subunit 6B family.</text>
</comment>
<dbReference type="SUPFAM" id="SSF47694">
    <property type="entry name" value="Cytochrome c oxidase subunit h"/>
    <property type="match status" value="1"/>
</dbReference>
<keyword evidence="11" id="KW-1185">Reference proteome</keyword>
<keyword evidence="6" id="KW-0496">Mitochondrion</keyword>
<sequence length="133" mass="15105">MAWGLPTWLVGSASSNPSLPQSSNLPPRSKDGGYVAPDRTSREQCYESRDIFFQCLDRHDILDAVKEDEKARKVCPAEVAAYEKDCARSWIKYFKEKRVVDYKRDRTLEQIAKEDAAAAAKAKSERKGKSWFG</sequence>
<evidence type="ECO:0000256" key="8">
    <source>
        <dbReference type="ARBA" id="ARBA00023242"/>
    </source>
</evidence>
<dbReference type="GO" id="GO:0005634">
    <property type="term" value="C:nucleus"/>
    <property type="evidence" value="ECO:0007669"/>
    <property type="project" value="UniProtKB-SubCell"/>
</dbReference>
<dbReference type="InterPro" id="IPR048280">
    <property type="entry name" value="COX6B-like"/>
</dbReference>
<comment type="subcellular location">
    <subcellularLocation>
        <location evidence="2">Cytoplasm</location>
    </subcellularLocation>
    <subcellularLocation>
        <location evidence="3">Mitochondrion intermembrane space</location>
    </subcellularLocation>
    <subcellularLocation>
        <location evidence="1">Nucleus</location>
    </subcellularLocation>
</comment>
<evidence type="ECO:0000256" key="7">
    <source>
        <dbReference type="ARBA" id="ARBA00023157"/>
    </source>
</evidence>
<dbReference type="InterPro" id="IPR048281">
    <property type="entry name" value="COA6_fun"/>
</dbReference>
<keyword evidence="7" id="KW-1015">Disulfide bond</keyword>
<organism evidence="10 11">
    <name type="scientific">Cladophialophora immunda</name>
    <dbReference type="NCBI Taxonomy" id="569365"/>
    <lineage>
        <taxon>Eukaryota</taxon>
        <taxon>Fungi</taxon>
        <taxon>Dikarya</taxon>
        <taxon>Ascomycota</taxon>
        <taxon>Pezizomycotina</taxon>
        <taxon>Eurotiomycetes</taxon>
        <taxon>Chaetothyriomycetidae</taxon>
        <taxon>Chaetothyriales</taxon>
        <taxon>Herpotrichiellaceae</taxon>
        <taxon>Cladophialophora</taxon>
    </lineage>
</organism>
<dbReference type="AlphaFoldDB" id="A0A0D2ATP8"/>
<keyword evidence="5" id="KW-0963">Cytoplasm</keyword>
<dbReference type="GO" id="GO:0005758">
    <property type="term" value="C:mitochondrial intermembrane space"/>
    <property type="evidence" value="ECO:0007669"/>
    <property type="project" value="UniProtKB-SubCell"/>
</dbReference>
<evidence type="ECO:0000256" key="9">
    <source>
        <dbReference type="SAM" id="MobiDB-lite"/>
    </source>
</evidence>
<dbReference type="PANTHER" id="PTHR47677">
    <property type="entry name" value="CYTOCHROME C OXIDASE ASSEMBLY FACTOR 6"/>
    <property type="match status" value="1"/>
</dbReference>
<protein>
    <recommendedName>
        <fullName evidence="12">Cytochrome c oxidase assembly factor 6</fullName>
    </recommendedName>
</protein>
<evidence type="ECO:0000256" key="1">
    <source>
        <dbReference type="ARBA" id="ARBA00004123"/>
    </source>
</evidence>
<dbReference type="OrthoDB" id="5545577at2759"/>
<proteinExistence type="inferred from homology"/>
<dbReference type="GO" id="GO:0033617">
    <property type="term" value="P:mitochondrial respiratory chain complex IV assembly"/>
    <property type="evidence" value="ECO:0007669"/>
    <property type="project" value="TreeGrafter"/>
</dbReference>
<gene>
    <name evidence="10" type="ORF">PV07_08211</name>
</gene>
<dbReference type="Proteomes" id="UP000054466">
    <property type="component" value="Unassembled WGS sequence"/>
</dbReference>
<dbReference type="HOGENOM" id="CLU_142408_0_0_1"/>
<evidence type="ECO:0000256" key="4">
    <source>
        <dbReference type="ARBA" id="ARBA00006425"/>
    </source>
</evidence>
<dbReference type="VEuPathDB" id="FungiDB:PV07_08211"/>
<dbReference type="InterPro" id="IPR036549">
    <property type="entry name" value="CX6/COA6-like_sf"/>
</dbReference>
<feature type="compositionally biased region" description="Low complexity" evidence="9">
    <location>
        <begin position="12"/>
        <end position="27"/>
    </location>
</feature>
<evidence type="ECO:0000256" key="3">
    <source>
        <dbReference type="ARBA" id="ARBA00004569"/>
    </source>
</evidence>
<dbReference type="GeneID" id="27347405"/>
<dbReference type="PANTHER" id="PTHR47677:SF1">
    <property type="entry name" value="CYTOCHROME C OXIDASE ASSEMBLY FACTOR 6"/>
    <property type="match status" value="1"/>
</dbReference>
<feature type="region of interest" description="Disordered" evidence="9">
    <location>
        <begin position="12"/>
        <end position="41"/>
    </location>
</feature>
<name>A0A0D2ATP8_9EURO</name>
<evidence type="ECO:0000256" key="5">
    <source>
        <dbReference type="ARBA" id="ARBA00022490"/>
    </source>
</evidence>
<dbReference type="STRING" id="569365.A0A0D2ATP8"/>
<dbReference type="Gene3D" id="1.10.10.140">
    <property type="entry name" value="Cytochrome c oxidase, subunit VIb"/>
    <property type="match status" value="1"/>
</dbReference>
<evidence type="ECO:0008006" key="12">
    <source>
        <dbReference type="Google" id="ProtNLM"/>
    </source>
</evidence>
<keyword evidence="8" id="KW-0539">Nucleus</keyword>
<dbReference type="Pfam" id="PF02297">
    <property type="entry name" value="COX6B"/>
    <property type="match status" value="1"/>
</dbReference>
<accession>A0A0D2ATP8</accession>
<evidence type="ECO:0000256" key="2">
    <source>
        <dbReference type="ARBA" id="ARBA00004496"/>
    </source>
</evidence>
<dbReference type="EMBL" id="KN847043">
    <property type="protein sequence ID" value="KIW28557.1"/>
    <property type="molecule type" value="Genomic_DNA"/>
</dbReference>
<reference evidence="10 11" key="1">
    <citation type="submission" date="2015-01" db="EMBL/GenBank/DDBJ databases">
        <title>The Genome Sequence of Cladophialophora immunda CBS83496.</title>
        <authorList>
            <consortium name="The Broad Institute Genomics Platform"/>
            <person name="Cuomo C."/>
            <person name="de Hoog S."/>
            <person name="Gorbushina A."/>
            <person name="Stielow B."/>
            <person name="Teixiera M."/>
            <person name="Abouelleil A."/>
            <person name="Chapman S.B."/>
            <person name="Priest M."/>
            <person name="Young S.K."/>
            <person name="Wortman J."/>
            <person name="Nusbaum C."/>
            <person name="Birren B."/>
        </authorList>
    </citation>
    <scope>NUCLEOTIDE SEQUENCE [LARGE SCALE GENOMIC DNA]</scope>
    <source>
        <strain evidence="10 11">CBS 83496</strain>
    </source>
</reference>
<evidence type="ECO:0000256" key="6">
    <source>
        <dbReference type="ARBA" id="ARBA00023128"/>
    </source>
</evidence>